<dbReference type="Gene3D" id="3.60.40.10">
    <property type="entry name" value="PPM-type phosphatase domain"/>
    <property type="match status" value="2"/>
</dbReference>
<sequence>MECSSRDAVADNSGDRQDSAVRGNGASWVVAAARLGFNGVFECLRVLLWLMGLAHLMRLAFAARWWISHLRMWSALRWVSDQVVVQPHWQREELLRAKGMMTRANGLLGHCVDSYWYEKNLIDDIVRVTGEKVDMQKKEEGNKMYKKDIGFSYGASSIKGKRFSMEDSYEVEISEVGDEMVALFGVFDGPGISAGAQCLKTTLHQNIKSHPDLMTDTKLVIIEAFRQTDIDYLRRQQAKEMDVGVAIPLSTDNTPDKTDERQRIEDAGGFDIWADGWRVGGVLPFTRAFGYRRLKRYVAAEPGIEVLQIDDGVQFIIIASAVIWNVLSNEEAVTSVRDIRDAEAASEKLAKTARARKSSGNITCLVVRFGDNY</sequence>
<dbReference type="InterPro" id="IPR036457">
    <property type="entry name" value="PPM-type-like_dom_sf"/>
</dbReference>
<dbReference type="InterPro" id="IPR001932">
    <property type="entry name" value="PPM-type_phosphatase-like_dom"/>
</dbReference>
<organism evidence="4 5">
    <name type="scientific">Escallonia herrerae</name>
    <dbReference type="NCBI Taxonomy" id="1293975"/>
    <lineage>
        <taxon>Eukaryota</taxon>
        <taxon>Viridiplantae</taxon>
        <taxon>Streptophyta</taxon>
        <taxon>Embryophyta</taxon>
        <taxon>Tracheophyta</taxon>
        <taxon>Spermatophyta</taxon>
        <taxon>Magnoliopsida</taxon>
        <taxon>eudicotyledons</taxon>
        <taxon>Gunneridae</taxon>
        <taxon>Pentapetalae</taxon>
        <taxon>asterids</taxon>
        <taxon>campanulids</taxon>
        <taxon>Escalloniales</taxon>
        <taxon>Escalloniaceae</taxon>
        <taxon>Escallonia</taxon>
    </lineage>
</organism>
<dbReference type="PROSITE" id="PS51746">
    <property type="entry name" value="PPM_2"/>
    <property type="match status" value="1"/>
</dbReference>
<dbReference type="AlphaFoldDB" id="A0AA89AF70"/>
<feature type="domain" description="PPM-type phosphatase" evidence="3">
    <location>
        <begin position="152"/>
        <end position="369"/>
    </location>
</feature>
<evidence type="ECO:0000313" key="4">
    <source>
        <dbReference type="EMBL" id="KAK3001394.1"/>
    </source>
</evidence>
<proteinExistence type="predicted"/>
<evidence type="ECO:0000256" key="2">
    <source>
        <dbReference type="SAM" id="Phobius"/>
    </source>
</evidence>
<dbReference type="PANTHER" id="PTHR47992">
    <property type="entry name" value="PROTEIN PHOSPHATASE"/>
    <property type="match status" value="1"/>
</dbReference>
<dbReference type="Pfam" id="PF00481">
    <property type="entry name" value="PP2C"/>
    <property type="match status" value="1"/>
</dbReference>
<dbReference type="InterPro" id="IPR015655">
    <property type="entry name" value="PP2C"/>
</dbReference>
<dbReference type="EMBL" id="JAVXUP010002792">
    <property type="protein sequence ID" value="KAK3001394.1"/>
    <property type="molecule type" value="Genomic_DNA"/>
</dbReference>
<dbReference type="Proteomes" id="UP001188597">
    <property type="component" value="Unassembled WGS sequence"/>
</dbReference>
<protein>
    <recommendedName>
        <fullName evidence="3">PPM-type phosphatase domain-containing protein</fullName>
    </recommendedName>
</protein>
<dbReference type="CDD" id="cd00143">
    <property type="entry name" value="PP2Cc"/>
    <property type="match status" value="1"/>
</dbReference>
<keyword evidence="2" id="KW-1133">Transmembrane helix</keyword>
<keyword evidence="2" id="KW-0812">Transmembrane</keyword>
<comment type="caution">
    <text evidence="4">The sequence shown here is derived from an EMBL/GenBank/DDBJ whole genome shotgun (WGS) entry which is preliminary data.</text>
</comment>
<feature type="compositionally biased region" description="Basic and acidic residues" evidence="1">
    <location>
        <begin position="1"/>
        <end position="19"/>
    </location>
</feature>
<accession>A0AA89AF70</accession>
<reference evidence="4" key="1">
    <citation type="submission" date="2022-12" db="EMBL/GenBank/DDBJ databases">
        <title>Draft genome assemblies for two species of Escallonia (Escalloniales).</title>
        <authorList>
            <person name="Chanderbali A."/>
            <person name="Dervinis C."/>
            <person name="Anghel I."/>
            <person name="Soltis D."/>
            <person name="Soltis P."/>
            <person name="Zapata F."/>
        </authorList>
    </citation>
    <scope>NUCLEOTIDE SEQUENCE</scope>
    <source>
        <strain evidence="4">UCBG64.0493</strain>
        <tissue evidence="4">Leaf</tissue>
    </source>
</reference>
<dbReference type="SMART" id="SM00332">
    <property type="entry name" value="PP2Cc"/>
    <property type="match status" value="1"/>
</dbReference>
<evidence type="ECO:0000259" key="3">
    <source>
        <dbReference type="PROSITE" id="PS51746"/>
    </source>
</evidence>
<keyword evidence="2" id="KW-0472">Membrane</keyword>
<dbReference type="SUPFAM" id="SSF81606">
    <property type="entry name" value="PP2C-like"/>
    <property type="match status" value="1"/>
</dbReference>
<keyword evidence="5" id="KW-1185">Reference proteome</keyword>
<gene>
    <name evidence="4" type="ORF">RJ639_022325</name>
</gene>
<dbReference type="GO" id="GO:0004722">
    <property type="term" value="F:protein serine/threonine phosphatase activity"/>
    <property type="evidence" value="ECO:0007669"/>
    <property type="project" value="InterPro"/>
</dbReference>
<feature type="region of interest" description="Disordered" evidence="1">
    <location>
        <begin position="1"/>
        <end position="21"/>
    </location>
</feature>
<feature type="transmembrane region" description="Helical" evidence="2">
    <location>
        <begin position="46"/>
        <end position="67"/>
    </location>
</feature>
<evidence type="ECO:0000256" key="1">
    <source>
        <dbReference type="SAM" id="MobiDB-lite"/>
    </source>
</evidence>
<evidence type="ECO:0000313" key="5">
    <source>
        <dbReference type="Proteomes" id="UP001188597"/>
    </source>
</evidence>
<name>A0AA89AF70_9ASTE</name>